<gene>
    <name evidence="4" type="ORF">ACFOVU_00130</name>
</gene>
<accession>A0ABV8FGT7</accession>
<evidence type="ECO:0000256" key="1">
    <source>
        <dbReference type="PROSITE-ProRule" id="PRU00325"/>
    </source>
</evidence>
<keyword evidence="1" id="KW-0479">Metal-binding</keyword>
<feature type="region of interest" description="Disordered" evidence="2">
    <location>
        <begin position="252"/>
        <end position="285"/>
    </location>
</feature>
<dbReference type="InterPro" id="IPR007527">
    <property type="entry name" value="Znf_SWIM"/>
</dbReference>
<dbReference type="RefSeq" id="WP_378529180.1">
    <property type="nucleotide sequence ID" value="NZ_JBHSBH010000001.1"/>
</dbReference>
<dbReference type="PANTHER" id="PTHR38133:SF1">
    <property type="entry name" value="SLR1429 PROTEIN"/>
    <property type="match status" value="1"/>
</dbReference>
<protein>
    <submittedName>
        <fullName evidence="4">SWIM zinc finger family protein</fullName>
    </submittedName>
</protein>
<feature type="compositionally biased region" description="Gly residues" evidence="2">
    <location>
        <begin position="257"/>
        <end position="266"/>
    </location>
</feature>
<evidence type="ECO:0000259" key="3">
    <source>
        <dbReference type="PROSITE" id="PS50966"/>
    </source>
</evidence>
<dbReference type="EMBL" id="JBHSBH010000001">
    <property type="protein sequence ID" value="MFC3994303.1"/>
    <property type="molecule type" value="Genomic_DNA"/>
</dbReference>
<reference evidence="5" key="1">
    <citation type="journal article" date="2019" name="Int. J. Syst. Evol. Microbiol.">
        <title>The Global Catalogue of Microorganisms (GCM) 10K type strain sequencing project: providing services to taxonomists for standard genome sequencing and annotation.</title>
        <authorList>
            <consortium name="The Broad Institute Genomics Platform"/>
            <consortium name="The Broad Institute Genome Sequencing Center for Infectious Disease"/>
            <person name="Wu L."/>
            <person name="Ma J."/>
        </authorList>
    </citation>
    <scope>NUCLEOTIDE SEQUENCE [LARGE SCALE GENOMIC DNA]</scope>
    <source>
        <strain evidence="5">TBRC 1826</strain>
    </source>
</reference>
<organism evidence="4 5">
    <name type="scientific">Nocardiopsis sediminis</name>
    <dbReference type="NCBI Taxonomy" id="1778267"/>
    <lineage>
        <taxon>Bacteria</taxon>
        <taxon>Bacillati</taxon>
        <taxon>Actinomycetota</taxon>
        <taxon>Actinomycetes</taxon>
        <taxon>Streptosporangiales</taxon>
        <taxon>Nocardiopsidaceae</taxon>
        <taxon>Nocardiopsis</taxon>
    </lineage>
</organism>
<sequence length="285" mass="29952">MSAAPEGPRGGRTWWSRRFIEALESGTEAGRLQRGRGYAGQGAVQSLTVRAGEVTARVQGSRARPYRVSLIVPVLDDDQWATVTAALAGQPLFRAHLLAGELPPEVERVFEVLGLRLFPAGLGDTVLTCSCPDWGHPCKHVAAALYVLADSLDDDPFLLLAWLGRERGAFLSELRRRSRSAPEDPSDEGGDAFGDLPPPAGAAPAPLPVTPEGFWSSSAPPRSVPATRPEPVVWAVDPPEGSAGLVGDLAPLYERLSGGGPAGGPMGSIPADFIEKSPIEPDSAG</sequence>
<feature type="region of interest" description="Disordered" evidence="2">
    <location>
        <begin position="174"/>
        <end position="240"/>
    </location>
</feature>
<dbReference type="Proteomes" id="UP001595847">
    <property type="component" value="Unassembled WGS sequence"/>
</dbReference>
<dbReference type="PROSITE" id="PS50966">
    <property type="entry name" value="ZF_SWIM"/>
    <property type="match status" value="1"/>
</dbReference>
<evidence type="ECO:0000313" key="4">
    <source>
        <dbReference type="EMBL" id="MFC3994303.1"/>
    </source>
</evidence>
<dbReference type="Pfam" id="PF04434">
    <property type="entry name" value="SWIM"/>
    <property type="match status" value="1"/>
</dbReference>
<feature type="compositionally biased region" description="Pro residues" evidence="2">
    <location>
        <begin position="196"/>
        <end position="209"/>
    </location>
</feature>
<keyword evidence="5" id="KW-1185">Reference proteome</keyword>
<feature type="domain" description="SWIM-type" evidence="3">
    <location>
        <begin position="118"/>
        <end position="149"/>
    </location>
</feature>
<keyword evidence="1" id="KW-0863">Zinc-finger</keyword>
<comment type="caution">
    <text evidence="4">The sequence shown here is derived from an EMBL/GenBank/DDBJ whole genome shotgun (WGS) entry which is preliminary data.</text>
</comment>
<name>A0ABV8FGT7_9ACTN</name>
<proteinExistence type="predicted"/>
<dbReference type="PANTHER" id="PTHR38133">
    <property type="entry name" value="SLR1429 PROTEIN"/>
    <property type="match status" value="1"/>
</dbReference>
<evidence type="ECO:0000256" key="2">
    <source>
        <dbReference type="SAM" id="MobiDB-lite"/>
    </source>
</evidence>
<evidence type="ECO:0000313" key="5">
    <source>
        <dbReference type="Proteomes" id="UP001595847"/>
    </source>
</evidence>
<keyword evidence="1" id="KW-0862">Zinc</keyword>